<evidence type="ECO:0000256" key="6">
    <source>
        <dbReference type="ARBA" id="ARBA00023136"/>
    </source>
</evidence>
<gene>
    <name evidence="9" type="ORF">LV82_02670</name>
</gene>
<feature type="transmembrane region" description="Helical" evidence="7">
    <location>
        <begin position="103"/>
        <end position="122"/>
    </location>
</feature>
<comment type="similarity">
    <text evidence="2">Belongs to the peptidase S54 family.</text>
</comment>
<feature type="transmembrane region" description="Helical" evidence="7">
    <location>
        <begin position="157"/>
        <end position="178"/>
    </location>
</feature>
<proteinExistence type="inferred from homology"/>
<protein>
    <submittedName>
        <fullName evidence="9">Rhomboid family protein</fullName>
    </submittedName>
</protein>
<dbReference type="GO" id="GO:0004252">
    <property type="term" value="F:serine-type endopeptidase activity"/>
    <property type="evidence" value="ECO:0007669"/>
    <property type="project" value="InterPro"/>
</dbReference>
<dbReference type="SUPFAM" id="SSF144091">
    <property type="entry name" value="Rhomboid-like"/>
    <property type="match status" value="1"/>
</dbReference>
<dbReference type="InterPro" id="IPR050925">
    <property type="entry name" value="Rhomboid_protease_S54"/>
</dbReference>
<dbReference type="InterPro" id="IPR035952">
    <property type="entry name" value="Rhomboid-like_sf"/>
</dbReference>
<keyword evidence="3 7" id="KW-0812">Transmembrane</keyword>
<evidence type="ECO:0000313" key="10">
    <source>
        <dbReference type="Proteomes" id="UP000239736"/>
    </source>
</evidence>
<dbReference type="Pfam" id="PF01694">
    <property type="entry name" value="Rhomboid"/>
    <property type="match status" value="1"/>
</dbReference>
<evidence type="ECO:0000256" key="3">
    <source>
        <dbReference type="ARBA" id="ARBA00022692"/>
    </source>
</evidence>
<dbReference type="PANTHER" id="PTHR43731">
    <property type="entry name" value="RHOMBOID PROTEASE"/>
    <property type="match status" value="1"/>
</dbReference>
<keyword evidence="6 7" id="KW-0472">Membrane</keyword>
<feature type="transmembrane region" description="Helical" evidence="7">
    <location>
        <begin position="67"/>
        <end position="91"/>
    </location>
</feature>
<evidence type="ECO:0000313" key="9">
    <source>
        <dbReference type="EMBL" id="PPB79653.1"/>
    </source>
</evidence>
<dbReference type="GO" id="GO:0016020">
    <property type="term" value="C:membrane"/>
    <property type="evidence" value="ECO:0007669"/>
    <property type="project" value="UniProtKB-SubCell"/>
</dbReference>
<dbReference type="InterPro" id="IPR022764">
    <property type="entry name" value="Peptidase_S54_rhomboid_dom"/>
</dbReference>
<feature type="transmembrane region" description="Helical" evidence="7">
    <location>
        <begin position="128"/>
        <end position="145"/>
    </location>
</feature>
<dbReference type="PANTHER" id="PTHR43731:SF14">
    <property type="entry name" value="PRESENILIN-ASSOCIATED RHOMBOID-LIKE PROTEIN, MITOCHONDRIAL"/>
    <property type="match status" value="1"/>
</dbReference>
<keyword evidence="10" id="KW-1185">Reference proteome</keyword>
<dbReference type="EMBL" id="PRDS01000010">
    <property type="protein sequence ID" value="PPB79653.1"/>
    <property type="molecule type" value="Genomic_DNA"/>
</dbReference>
<evidence type="ECO:0000256" key="7">
    <source>
        <dbReference type="SAM" id="Phobius"/>
    </source>
</evidence>
<sequence length="204" mass="21687">MRRDSPLAPVTWAILILCTLPELILTGADLGLWGSRDWRGTALALGAFWKGLGPGQALYPGQPVAQYVTYGFLHGGMLHLVMNMTVMVSLARALVPVLGQARFAMLYLASLVAGAAAFGALGTVGAPMVGASGAVFGLLGAWLRIDWMRRRRLGASTIPVVQSLVGLAVLNTVLWWAMGGLLAWETHLGGFVAGWALLPILLRR</sequence>
<evidence type="ECO:0000256" key="1">
    <source>
        <dbReference type="ARBA" id="ARBA00004141"/>
    </source>
</evidence>
<name>A0A2S5JDX7_9RHOB</name>
<dbReference type="AlphaFoldDB" id="A0A2S5JDX7"/>
<dbReference type="Gene3D" id="1.20.1540.10">
    <property type="entry name" value="Rhomboid-like"/>
    <property type="match status" value="1"/>
</dbReference>
<dbReference type="Proteomes" id="UP000239736">
    <property type="component" value="Unassembled WGS sequence"/>
</dbReference>
<reference evidence="9 10" key="1">
    <citation type="submission" date="2018-01" db="EMBL/GenBank/DDBJ databases">
        <title>Genomic Encyclopedia of Archaeal and Bacterial Type Strains, Phase II (KMG-II): from individual species to whole genera.</title>
        <authorList>
            <person name="Goeker M."/>
        </authorList>
    </citation>
    <scope>NUCLEOTIDE SEQUENCE [LARGE SCALE GENOMIC DNA]</scope>
    <source>
        <strain evidence="9 10">DSM 12048</strain>
    </source>
</reference>
<feature type="transmembrane region" description="Helical" evidence="7">
    <location>
        <begin position="12"/>
        <end position="33"/>
    </location>
</feature>
<evidence type="ECO:0000259" key="8">
    <source>
        <dbReference type="Pfam" id="PF01694"/>
    </source>
</evidence>
<feature type="transmembrane region" description="Helical" evidence="7">
    <location>
        <begin position="184"/>
        <end position="202"/>
    </location>
</feature>
<organism evidence="9 10">
    <name type="scientific">Albidovulum inexpectatum</name>
    <dbReference type="NCBI Taxonomy" id="196587"/>
    <lineage>
        <taxon>Bacteria</taxon>
        <taxon>Pseudomonadati</taxon>
        <taxon>Pseudomonadota</taxon>
        <taxon>Alphaproteobacteria</taxon>
        <taxon>Rhodobacterales</taxon>
        <taxon>Paracoccaceae</taxon>
        <taxon>Albidovulum</taxon>
    </lineage>
</organism>
<evidence type="ECO:0000256" key="4">
    <source>
        <dbReference type="ARBA" id="ARBA00022801"/>
    </source>
</evidence>
<evidence type="ECO:0000256" key="5">
    <source>
        <dbReference type="ARBA" id="ARBA00022989"/>
    </source>
</evidence>
<comment type="subcellular location">
    <subcellularLocation>
        <location evidence="1">Membrane</location>
        <topology evidence="1">Multi-pass membrane protein</topology>
    </subcellularLocation>
</comment>
<dbReference type="RefSeq" id="WP_104072451.1">
    <property type="nucleotide sequence ID" value="NZ_PRDS01000010.1"/>
</dbReference>
<feature type="domain" description="Peptidase S54 rhomboid" evidence="8">
    <location>
        <begin position="65"/>
        <end position="203"/>
    </location>
</feature>
<dbReference type="OrthoDB" id="9797190at2"/>
<comment type="caution">
    <text evidence="9">The sequence shown here is derived from an EMBL/GenBank/DDBJ whole genome shotgun (WGS) entry which is preliminary data.</text>
</comment>
<accession>A0A2S5JDX7</accession>
<keyword evidence="4" id="KW-0378">Hydrolase</keyword>
<evidence type="ECO:0000256" key="2">
    <source>
        <dbReference type="ARBA" id="ARBA00009045"/>
    </source>
</evidence>
<keyword evidence="5 7" id="KW-1133">Transmembrane helix</keyword>